<dbReference type="Proteomes" id="UP001204833">
    <property type="component" value="Unassembled WGS sequence"/>
</dbReference>
<organism evidence="2 3">
    <name type="scientific">Candida theae</name>
    <dbReference type="NCBI Taxonomy" id="1198502"/>
    <lineage>
        <taxon>Eukaryota</taxon>
        <taxon>Fungi</taxon>
        <taxon>Dikarya</taxon>
        <taxon>Ascomycota</taxon>
        <taxon>Saccharomycotina</taxon>
        <taxon>Pichiomycetes</taxon>
        <taxon>Debaryomycetaceae</taxon>
        <taxon>Candida/Lodderomyces clade</taxon>
        <taxon>Candida</taxon>
    </lineage>
</organism>
<dbReference type="CDD" id="cd20557">
    <property type="entry name" value="CYCLIN_ScPCL1-like"/>
    <property type="match status" value="1"/>
</dbReference>
<keyword evidence="1" id="KW-0812">Transmembrane</keyword>
<gene>
    <name evidence="2" type="ORF">KGF57_002324</name>
</gene>
<name>A0AAD5BFB4_9ASCO</name>
<dbReference type="RefSeq" id="XP_051609233.1">
    <property type="nucleotide sequence ID" value="XM_051751626.1"/>
</dbReference>
<proteinExistence type="predicted"/>
<dbReference type="GeneID" id="76150383"/>
<sequence length="181" mass="21008">MPHYHWPYPPPPQQPFQDPYYNHHHHHQELYAPQTYTQQATAAAATPLPPSYEESMALFIQTLLPGIDTQSVTAILKATSLSISTVLIGIIYTKRRYPYNVRLVNLVVGFALANKFNDDNTFTNRSWSTASGVAVEELNREEKQWLEDIKWGLSVVNFEAEILALEQFWETWIQRNCYFVY</sequence>
<dbReference type="GO" id="GO:0000307">
    <property type="term" value="C:cyclin-dependent protein kinase holoenzyme complex"/>
    <property type="evidence" value="ECO:0007669"/>
    <property type="project" value="TreeGrafter"/>
</dbReference>
<keyword evidence="3" id="KW-1185">Reference proteome</keyword>
<reference evidence="2 3" key="1">
    <citation type="journal article" date="2022" name="DNA Res.">
        <title>Genome analysis of five recently described species of the CUG-Ser clade uncovers Candida theae as a new hybrid lineage with pathogenic potential in the Candida parapsilosis species complex.</title>
        <authorList>
            <person name="Mixao V."/>
            <person name="Del Olmo V."/>
            <person name="Hegedusova E."/>
            <person name="Saus E."/>
            <person name="Pryszcz L."/>
            <person name="Cillingova A."/>
            <person name="Nosek J."/>
            <person name="Gabaldon T."/>
        </authorList>
    </citation>
    <scope>NUCLEOTIDE SEQUENCE [LARGE SCALE GENOMIC DNA]</scope>
    <source>
        <strain evidence="2 3">CBS 12239</strain>
    </source>
</reference>
<dbReference type="PANTHER" id="PTHR15615">
    <property type="match status" value="1"/>
</dbReference>
<dbReference type="PANTHER" id="PTHR15615:SF27">
    <property type="entry name" value="PHO85 CYCLIN CLG1"/>
    <property type="match status" value="1"/>
</dbReference>
<accession>A0AAD5BFB4</accession>
<evidence type="ECO:0000313" key="2">
    <source>
        <dbReference type="EMBL" id="KAI5958890.1"/>
    </source>
</evidence>
<dbReference type="GO" id="GO:0005634">
    <property type="term" value="C:nucleus"/>
    <property type="evidence" value="ECO:0007669"/>
    <property type="project" value="TreeGrafter"/>
</dbReference>
<evidence type="ECO:0000313" key="3">
    <source>
        <dbReference type="Proteomes" id="UP001204833"/>
    </source>
</evidence>
<dbReference type="Pfam" id="PF08613">
    <property type="entry name" value="Cyclin"/>
    <property type="match status" value="1"/>
</dbReference>
<comment type="caution">
    <text evidence="2">The sequence shown here is derived from an EMBL/GenBank/DDBJ whole genome shotgun (WGS) entry which is preliminary data.</text>
</comment>
<protein>
    <submittedName>
        <fullName evidence="2">CLG1</fullName>
    </submittedName>
</protein>
<keyword evidence="1" id="KW-1133">Transmembrane helix</keyword>
<feature type="transmembrane region" description="Helical" evidence="1">
    <location>
        <begin position="74"/>
        <end position="93"/>
    </location>
</feature>
<dbReference type="GO" id="GO:0019901">
    <property type="term" value="F:protein kinase binding"/>
    <property type="evidence" value="ECO:0007669"/>
    <property type="project" value="InterPro"/>
</dbReference>
<evidence type="ECO:0000256" key="1">
    <source>
        <dbReference type="SAM" id="Phobius"/>
    </source>
</evidence>
<dbReference type="AlphaFoldDB" id="A0AAD5BFB4"/>
<dbReference type="GO" id="GO:0016538">
    <property type="term" value="F:cyclin-dependent protein serine/threonine kinase regulator activity"/>
    <property type="evidence" value="ECO:0007669"/>
    <property type="project" value="TreeGrafter"/>
</dbReference>
<dbReference type="InterPro" id="IPR013922">
    <property type="entry name" value="Cyclin_PHO80-like"/>
</dbReference>
<dbReference type="Gene3D" id="1.10.472.10">
    <property type="entry name" value="Cyclin-like"/>
    <property type="match status" value="1"/>
</dbReference>
<dbReference type="EMBL" id="JAIHNG010000115">
    <property type="protein sequence ID" value="KAI5958890.1"/>
    <property type="molecule type" value="Genomic_DNA"/>
</dbReference>
<keyword evidence="1" id="KW-0472">Membrane</keyword>